<name>A0A4C1TPF1_EUMVA</name>
<gene>
    <name evidence="2" type="ORF">EVAR_74074_1</name>
</gene>
<reference evidence="2 3" key="1">
    <citation type="journal article" date="2019" name="Commun. Biol.">
        <title>The bagworm genome reveals a unique fibroin gene that provides high tensile strength.</title>
        <authorList>
            <person name="Kono N."/>
            <person name="Nakamura H."/>
            <person name="Ohtoshi R."/>
            <person name="Tomita M."/>
            <person name="Numata K."/>
            <person name="Arakawa K."/>
        </authorList>
    </citation>
    <scope>NUCLEOTIDE SEQUENCE [LARGE SCALE GENOMIC DNA]</scope>
</reference>
<accession>A0A4C1TPF1</accession>
<feature type="region of interest" description="Disordered" evidence="1">
    <location>
        <begin position="49"/>
        <end position="118"/>
    </location>
</feature>
<dbReference type="AlphaFoldDB" id="A0A4C1TPF1"/>
<evidence type="ECO:0000313" key="3">
    <source>
        <dbReference type="Proteomes" id="UP000299102"/>
    </source>
</evidence>
<keyword evidence="3" id="KW-1185">Reference proteome</keyword>
<dbReference type="Proteomes" id="UP000299102">
    <property type="component" value="Unassembled WGS sequence"/>
</dbReference>
<sequence length="118" mass="14178">MRLTFERLSGGCNLHRCKLCGKLRSLLRPHNWRLRHRQRWLHCRSSSFNVAQQQQREHHQQQMQQHAHNLTQQTQHLLQQQMQQLHPPQQQQQQPQTSQLLAQASMHHQPQSHNATNE</sequence>
<comment type="caution">
    <text evidence="2">The sequence shown here is derived from an EMBL/GenBank/DDBJ whole genome shotgun (WGS) entry which is preliminary data.</text>
</comment>
<proteinExistence type="predicted"/>
<evidence type="ECO:0000256" key="1">
    <source>
        <dbReference type="SAM" id="MobiDB-lite"/>
    </source>
</evidence>
<evidence type="ECO:0000313" key="2">
    <source>
        <dbReference type="EMBL" id="GBP15847.1"/>
    </source>
</evidence>
<feature type="compositionally biased region" description="Low complexity" evidence="1">
    <location>
        <begin position="61"/>
        <end position="104"/>
    </location>
</feature>
<organism evidence="2 3">
    <name type="scientific">Eumeta variegata</name>
    <name type="common">Bagworm moth</name>
    <name type="synonym">Eumeta japonica</name>
    <dbReference type="NCBI Taxonomy" id="151549"/>
    <lineage>
        <taxon>Eukaryota</taxon>
        <taxon>Metazoa</taxon>
        <taxon>Ecdysozoa</taxon>
        <taxon>Arthropoda</taxon>
        <taxon>Hexapoda</taxon>
        <taxon>Insecta</taxon>
        <taxon>Pterygota</taxon>
        <taxon>Neoptera</taxon>
        <taxon>Endopterygota</taxon>
        <taxon>Lepidoptera</taxon>
        <taxon>Glossata</taxon>
        <taxon>Ditrysia</taxon>
        <taxon>Tineoidea</taxon>
        <taxon>Psychidae</taxon>
        <taxon>Oiketicinae</taxon>
        <taxon>Eumeta</taxon>
    </lineage>
</organism>
<feature type="compositionally biased region" description="Polar residues" evidence="1">
    <location>
        <begin position="106"/>
        <end position="118"/>
    </location>
</feature>
<dbReference type="EMBL" id="BGZK01005880">
    <property type="protein sequence ID" value="GBP15847.1"/>
    <property type="molecule type" value="Genomic_DNA"/>
</dbReference>
<protein>
    <submittedName>
        <fullName evidence="2">Uncharacterized protein</fullName>
    </submittedName>
</protein>